<keyword evidence="2" id="KW-0812">Transmembrane</keyword>
<evidence type="ECO:0000256" key="2">
    <source>
        <dbReference type="SAM" id="Phobius"/>
    </source>
</evidence>
<keyword evidence="2" id="KW-1133">Transmembrane helix</keyword>
<keyword evidence="4" id="KW-1185">Reference proteome</keyword>
<feature type="compositionally biased region" description="Basic and acidic residues" evidence="1">
    <location>
        <begin position="212"/>
        <end position="222"/>
    </location>
</feature>
<dbReference type="InterPro" id="IPR029062">
    <property type="entry name" value="Class_I_gatase-like"/>
</dbReference>
<dbReference type="Gene3D" id="3.40.50.410">
    <property type="entry name" value="von Willebrand factor, type A domain"/>
    <property type="match status" value="1"/>
</dbReference>
<evidence type="ECO:0000256" key="1">
    <source>
        <dbReference type="SAM" id="MobiDB-lite"/>
    </source>
</evidence>
<keyword evidence="2" id="KW-0472">Membrane</keyword>
<dbReference type="PANTHER" id="PTHR37947">
    <property type="entry name" value="BLL2462 PROTEIN"/>
    <property type="match status" value="1"/>
</dbReference>
<dbReference type="InterPro" id="IPR036465">
    <property type="entry name" value="vWFA_dom_sf"/>
</dbReference>
<accession>A0A5B9P367</accession>
<sequence length="859" mass="96750">MNLIAENSGILQWLVGERPDRTGTPALQWANLPESWGVFVLIAIVGLLCYGVFWLYKREINTCPMPVKMLMAGIRLFVLLLLVLLFLKPSLYFQKVDEVRPPIELLRDSSLSLARGDLYRNDEQVKLLAGLTGLDADSIDAGSISRTELLNRAFEKHPEILEQMRLKGPVHVVDFADGSTPYELIPSITQEDLDQAAAGKGSDEQDSAVEDSPVKEDPATESVDVKLPELIASGAATDIWQALKNVLDATTTPSSIVLISEGQHNGNGDPLEMAEKAASLDIPIYTIGVGDPNPPKNVAVKEVYVRNKAYPDEPFEVEAVVQTSRRNETNLPARLKVALLEQRRDSTGKLSQPIEVKSESVNVPENGGRIRLNFQHATNRPGKYVYTVRSETLPDETDTDDNELVSSQLEVVDEKVKVLLISGLPNWDYQQVYKLLQRDQTIDLSCWLQSMDESRPQEGNTPITRLPQTIEELGQYNVILLLDPDPSEFDDRWVGLLKDFCEYKAGGVMFMAGPQFSSEFLTKPSLKPFRDIVPVRFGDLEEIEVNEALASATDDRAGKMLLVPFNMDHPVMSFRSEPEENLKIWNLMPGIYWSFPASRAKPTARVLMERGDQVSAEGNQPLMVSGRFGAGSVLYLGFQGTWRWRPIGLQAQYFDRFWIQVVRFLVETRSLQGSRRGFIDREKTEYELGQRVTLVARLLDEQFKPSKEPTFDAVIKSDDGREQTIKLKLLPNQEGRYEGSFPATRIGAYEATVKIGDSAEKLIDPVSFRVVSPSAETGSYWLNEKLLRDISDRSGGQYFRLDSIRKLPDVLPNTVERFTFNSPPEPLWDASPKLRWLIFLLPVVLLTIEWAARKWYKLL</sequence>
<name>A0A5B9P367_9BACT</name>
<feature type="region of interest" description="Disordered" evidence="1">
    <location>
        <begin position="194"/>
        <end position="222"/>
    </location>
</feature>
<dbReference type="OrthoDB" id="252901at2"/>
<proteinExistence type="predicted"/>
<organism evidence="3 4">
    <name type="scientific">Mariniblastus fucicola</name>
    <dbReference type="NCBI Taxonomy" id="980251"/>
    <lineage>
        <taxon>Bacteria</taxon>
        <taxon>Pseudomonadati</taxon>
        <taxon>Planctomycetota</taxon>
        <taxon>Planctomycetia</taxon>
        <taxon>Pirellulales</taxon>
        <taxon>Pirellulaceae</taxon>
        <taxon>Mariniblastus</taxon>
    </lineage>
</organism>
<feature type="transmembrane region" description="Helical" evidence="2">
    <location>
        <begin position="68"/>
        <end position="87"/>
    </location>
</feature>
<dbReference type="STRING" id="980251.GCA_001642875_03022"/>
<dbReference type="RefSeq" id="WP_075085237.1">
    <property type="nucleotide sequence ID" value="NZ_CP042912.1"/>
</dbReference>
<dbReference type="Gene3D" id="3.40.50.880">
    <property type="match status" value="1"/>
</dbReference>
<evidence type="ECO:0000313" key="3">
    <source>
        <dbReference type="EMBL" id="QEG20828.1"/>
    </source>
</evidence>
<evidence type="ECO:0000313" key="4">
    <source>
        <dbReference type="Proteomes" id="UP000322214"/>
    </source>
</evidence>
<dbReference type="EMBL" id="CP042912">
    <property type="protein sequence ID" value="QEG20828.1"/>
    <property type="molecule type" value="Genomic_DNA"/>
</dbReference>
<dbReference type="SUPFAM" id="SSF52317">
    <property type="entry name" value="Class I glutamine amidotransferase-like"/>
    <property type="match status" value="1"/>
</dbReference>
<dbReference type="PANTHER" id="PTHR37947:SF1">
    <property type="entry name" value="BLL2462 PROTEIN"/>
    <property type="match status" value="1"/>
</dbReference>
<protein>
    <submittedName>
        <fullName evidence="3">Uncharacterized protein</fullName>
    </submittedName>
</protein>
<dbReference type="SUPFAM" id="SSF53300">
    <property type="entry name" value="vWA-like"/>
    <property type="match status" value="1"/>
</dbReference>
<reference evidence="3 4" key="1">
    <citation type="submission" date="2019-08" db="EMBL/GenBank/DDBJ databases">
        <title>Deep-cultivation of Planctomycetes and their phenomic and genomic characterization uncovers novel biology.</title>
        <authorList>
            <person name="Wiegand S."/>
            <person name="Jogler M."/>
            <person name="Boedeker C."/>
            <person name="Pinto D."/>
            <person name="Vollmers J."/>
            <person name="Rivas-Marin E."/>
            <person name="Kohn T."/>
            <person name="Peeters S.H."/>
            <person name="Heuer A."/>
            <person name="Rast P."/>
            <person name="Oberbeckmann S."/>
            <person name="Bunk B."/>
            <person name="Jeske O."/>
            <person name="Meyerdierks A."/>
            <person name="Storesund J.E."/>
            <person name="Kallscheuer N."/>
            <person name="Luecker S."/>
            <person name="Lage O.M."/>
            <person name="Pohl T."/>
            <person name="Merkel B.J."/>
            <person name="Hornburger P."/>
            <person name="Mueller R.-W."/>
            <person name="Bruemmer F."/>
            <person name="Labrenz M."/>
            <person name="Spormann A.M."/>
            <person name="Op den Camp H."/>
            <person name="Overmann J."/>
            <person name="Amann R."/>
            <person name="Jetten M.S.M."/>
            <person name="Mascher T."/>
            <person name="Medema M.H."/>
            <person name="Devos D.P."/>
            <person name="Kaster A.-K."/>
            <person name="Ovreas L."/>
            <person name="Rohde M."/>
            <person name="Galperin M.Y."/>
            <person name="Jogler C."/>
        </authorList>
    </citation>
    <scope>NUCLEOTIDE SEQUENCE [LARGE SCALE GENOMIC DNA]</scope>
    <source>
        <strain evidence="3 4">FC18</strain>
    </source>
</reference>
<dbReference type="KEGG" id="mff:MFFC18_06790"/>
<feature type="transmembrane region" description="Helical" evidence="2">
    <location>
        <begin position="36"/>
        <end position="56"/>
    </location>
</feature>
<dbReference type="AlphaFoldDB" id="A0A5B9P367"/>
<gene>
    <name evidence="3" type="ORF">MFFC18_06790</name>
</gene>
<dbReference type="Proteomes" id="UP000322214">
    <property type="component" value="Chromosome"/>
</dbReference>